<evidence type="ECO:0000313" key="2">
    <source>
        <dbReference type="EMBL" id="MBS5410771.1"/>
    </source>
</evidence>
<comment type="caution">
    <text evidence="2">The sequence shown here is derived from an EMBL/GenBank/DDBJ whole genome shotgun (WGS) entry which is preliminary data.</text>
</comment>
<keyword evidence="1" id="KW-1133">Transmembrane helix</keyword>
<dbReference type="EMBL" id="JAGZEE010000010">
    <property type="protein sequence ID" value="MBS5410771.1"/>
    <property type="molecule type" value="Genomic_DNA"/>
</dbReference>
<name>A0A943HR81_BACT4</name>
<reference evidence="2" key="1">
    <citation type="submission" date="2021-02" db="EMBL/GenBank/DDBJ databases">
        <title>Infant gut strain persistence is associated with maternal origin, phylogeny, and functional potential including surface adhesion and iron acquisition.</title>
        <authorList>
            <person name="Lou Y.C."/>
        </authorList>
    </citation>
    <scope>NUCLEOTIDE SEQUENCE</scope>
    <source>
        <strain evidence="2">L3_082_243G1_dasL3_082_243G1_maxbin2.maxbin.015s ta_sub</strain>
    </source>
</reference>
<proteinExistence type="predicted"/>
<dbReference type="AlphaFoldDB" id="A0A943HR81"/>
<evidence type="ECO:0000256" key="1">
    <source>
        <dbReference type="SAM" id="Phobius"/>
    </source>
</evidence>
<evidence type="ECO:0000313" key="3">
    <source>
        <dbReference type="Proteomes" id="UP000782901"/>
    </source>
</evidence>
<keyword evidence="1" id="KW-0472">Membrane</keyword>
<organism evidence="2 3">
    <name type="scientific">Bacteroides thetaiotaomicron</name>
    <dbReference type="NCBI Taxonomy" id="818"/>
    <lineage>
        <taxon>Bacteria</taxon>
        <taxon>Pseudomonadati</taxon>
        <taxon>Bacteroidota</taxon>
        <taxon>Bacteroidia</taxon>
        <taxon>Bacteroidales</taxon>
        <taxon>Bacteroidaceae</taxon>
        <taxon>Bacteroides</taxon>
    </lineage>
</organism>
<sequence length="125" mass="14851">MNTITLTVSVIIIVFGILQIILFFKLWGMTNNVKKISNKLNNKISWKDRAQIELLKGDKDKAQDLYKETFFIEIMEQYENAKNWDTPGNYNVEYPRIISRYSQLKEVIDFAKYDSYDKIKELLDK</sequence>
<protein>
    <submittedName>
        <fullName evidence="2">Uncharacterized protein</fullName>
    </submittedName>
</protein>
<dbReference type="Proteomes" id="UP000782901">
    <property type="component" value="Unassembled WGS sequence"/>
</dbReference>
<feature type="transmembrane region" description="Helical" evidence="1">
    <location>
        <begin position="6"/>
        <end position="27"/>
    </location>
</feature>
<keyword evidence="1" id="KW-0812">Transmembrane</keyword>
<accession>A0A943HR81</accession>
<gene>
    <name evidence="2" type="ORF">KHY35_08655</name>
</gene>